<evidence type="ECO:0000313" key="1">
    <source>
        <dbReference type="EMBL" id="KAH3746879.1"/>
    </source>
</evidence>
<accession>A0A9D4DCK3</accession>
<reference evidence="1" key="2">
    <citation type="submission" date="2020-11" db="EMBL/GenBank/DDBJ databases">
        <authorList>
            <person name="McCartney M.A."/>
            <person name="Auch B."/>
            <person name="Kono T."/>
            <person name="Mallez S."/>
            <person name="Becker A."/>
            <person name="Gohl D.M."/>
            <person name="Silverstein K.A.T."/>
            <person name="Koren S."/>
            <person name="Bechman K.B."/>
            <person name="Herman A."/>
            <person name="Abrahante J.E."/>
            <person name="Garbe J."/>
        </authorList>
    </citation>
    <scope>NUCLEOTIDE SEQUENCE</scope>
    <source>
        <strain evidence="1">Duluth1</strain>
        <tissue evidence="1">Whole animal</tissue>
    </source>
</reference>
<keyword evidence="2" id="KW-1185">Reference proteome</keyword>
<dbReference type="Proteomes" id="UP000828390">
    <property type="component" value="Unassembled WGS sequence"/>
</dbReference>
<organism evidence="1 2">
    <name type="scientific">Dreissena polymorpha</name>
    <name type="common">Zebra mussel</name>
    <name type="synonym">Mytilus polymorpha</name>
    <dbReference type="NCBI Taxonomy" id="45954"/>
    <lineage>
        <taxon>Eukaryota</taxon>
        <taxon>Metazoa</taxon>
        <taxon>Spiralia</taxon>
        <taxon>Lophotrochozoa</taxon>
        <taxon>Mollusca</taxon>
        <taxon>Bivalvia</taxon>
        <taxon>Autobranchia</taxon>
        <taxon>Heteroconchia</taxon>
        <taxon>Euheterodonta</taxon>
        <taxon>Imparidentia</taxon>
        <taxon>Neoheterodontei</taxon>
        <taxon>Myida</taxon>
        <taxon>Dreissenoidea</taxon>
        <taxon>Dreissenidae</taxon>
        <taxon>Dreissena</taxon>
    </lineage>
</organism>
<proteinExistence type="predicted"/>
<evidence type="ECO:0008006" key="3">
    <source>
        <dbReference type="Google" id="ProtNLM"/>
    </source>
</evidence>
<evidence type="ECO:0000313" key="2">
    <source>
        <dbReference type="Proteomes" id="UP000828390"/>
    </source>
</evidence>
<comment type="caution">
    <text evidence="1">The sequence shown here is derived from an EMBL/GenBank/DDBJ whole genome shotgun (WGS) entry which is preliminary data.</text>
</comment>
<name>A0A9D4DCK3_DREPO</name>
<gene>
    <name evidence="1" type="ORF">DPMN_181296</name>
</gene>
<protein>
    <recommendedName>
        <fullName evidence="3">WAP domain-containing protein</fullName>
    </recommendedName>
</protein>
<dbReference type="EMBL" id="JAIWYP010000010">
    <property type="protein sequence ID" value="KAH3746879.1"/>
    <property type="molecule type" value="Genomic_DNA"/>
</dbReference>
<sequence>MSQNVCPRPHPPDECSINEDCGMSMVCCLNDCGRRVCKPAYTPEHIIPRK</sequence>
<dbReference type="AlphaFoldDB" id="A0A9D4DCK3"/>
<reference evidence="1" key="1">
    <citation type="journal article" date="2019" name="bioRxiv">
        <title>The Genome of the Zebra Mussel, Dreissena polymorpha: A Resource for Invasive Species Research.</title>
        <authorList>
            <person name="McCartney M.A."/>
            <person name="Auch B."/>
            <person name="Kono T."/>
            <person name="Mallez S."/>
            <person name="Zhang Y."/>
            <person name="Obille A."/>
            <person name="Becker A."/>
            <person name="Abrahante J.E."/>
            <person name="Garbe J."/>
            <person name="Badalamenti J.P."/>
            <person name="Herman A."/>
            <person name="Mangelson H."/>
            <person name="Liachko I."/>
            <person name="Sullivan S."/>
            <person name="Sone E.D."/>
            <person name="Koren S."/>
            <person name="Silverstein K.A.T."/>
            <person name="Beckman K.B."/>
            <person name="Gohl D.M."/>
        </authorList>
    </citation>
    <scope>NUCLEOTIDE SEQUENCE</scope>
    <source>
        <strain evidence="1">Duluth1</strain>
        <tissue evidence="1">Whole animal</tissue>
    </source>
</reference>